<feature type="transmembrane region" description="Helical" evidence="7">
    <location>
        <begin position="347"/>
        <end position="367"/>
    </location>
</feature>
<keyword evidence="4" id="KW-0769">Symport</keyword>
<dbReference type="Proteomes" id="UP000801492">
    <property type="component" value="Unassembled WGS sequence"/>
</dbReference>
<dbReference type="OrthoDB" id="2985014at2759"/>
<dbReference type="InterPro" id="IPR050382">
    <property type="entry name" value="MFS_Na/Anion_cotransporter"/>
</dbReference>
<dbReference type="InterPro" id="IPR036259">
    <property type="entry name" value="MFS_trans_sf"/>
</dbReference>
<dbReference type="PANTHER" id="PTHR11662">
    <property type="entry name" value="SOLUTE CARRIER FAMILY 17"/>
    <property type="match status" value="1"/>
</dbReference>
<feature type="transmembrane region" description="Helical" evidence="7">
    <location>
        <begin position="316"/>
        <end position="335"/>
    </location>
</feature>
<feature type="transmembrane region" description="Helical" evidence="7">
    <location>
        <begin position="176"/>
        <end position="194"/>
    </location>
</feature>
<dbReference type="GO" id="GO:0015293">
    <property type="term" value="F:symporter activity"/>
    <property type="evidence" value="ECO:0007669"/>
    <property type="project" value="UniProtKB-KW"/>
</dbReference>
<evidence type="ECO:0000256" key="1">
    <source>
        <dbReference type="ARBA" id="ARBA00004141"/>
    </source>
</evidence>
<keyword evidence="10" id="KW-1185">Reference proteome</keyword>
<dbReference type="AlphaFoldDB" id="A0A8K0CEZ4"/>
<evidence type="ECO:0000313" key="10">
    <source>
        <dbReference type="Proteomes" id="UP000801492"/>
    </source>
</evidence>
<feature type="transmembrane region" description="Helical" evidence="7">
    <location>
        <begin position="206"/>
        <end position="226"/>
    </location>
</feature>
<feature type="transmembrane region" description="Helical" evidence="7">
    <location>
        <begin position="144"/>
        <end position="164"/>
    </location>
</feature>
<dbReference type="InterPro" id="IPR011701">
    <property type="entry name" value="MFS"/>
</dbReference>
<gene>
    <name evidence="9" type="ORF">ILUMI_23628</name>
</gene>
<dbReference type="PANTHER" id="PTHR11662:SF336">
    <property type="entry name" value="LP19554P"/>
    <property type="match status" value="1"/>
</dbReference>
<protein>
    <recommendedName>
        <fullName evidence="8">Major facilitator superfamily (MFS) profile domain-containing protein</fullName>
    </recommendedName>
</protein>
<feature type="transmembrane region" description="Helical" evidence="7">
    <location>
        <begin position="85"/>
        <end position="105"/>
    </location>
</feature>
<dbReference type="Pfam" id="PF07690">
    <property type="entry name" value="MFS_1"/>
    <property type="match status" value="1"/>
</dbReference>
<feature type="transmembrane region" description="Helical" evidence="7">
    <location>
        <begin position="408"/>
        <end position="428"/>
    </location>
</feature>
<feature type="transmembrane region" description="Helical" evidence="7">
    <location>
        <begin position="440"/>
        <end position="459"/>
    </location>
</feature>
<feature type="transmembrane region" description="Helical" evidence="7">
    <location>
        <begin position="117"/>
        <end position="138"/>
    </location>
</feature>
<evidence type="ECO:0000256" key="2">
    <source>
        <dbReference type="ARBA" id="ARBA00022448"/>
    </source>
</evidence>
<keyword evidence="5 7" id="KW-1133">Transmembrane helix</keyword>
<organism evidence="9 10">
    <name type="scientific">Ignelater luminosus</name>
    <name type="common">Cucubano</name>
    <name type="synonym">Pyrophorus luminosus</name>
    <dbReference type="NCBI Taxonomy" id="2038154"/>
    <lineage>
        <taxon>Eukaryota</taxon>
        <taxon>Metazoa</taxon>
        <taxon>Ecdysozoa</taxon>
        <taxon>Arthropoda</taxon>
        <taxon>Hexapoda</taxon>
        <taxon>Insecta</taxon>
        <taxon>Pterygota</taxon>
        <taxon>Neoptera</taxon>
        <taxon>Endopterygota</taxon>
        <taxon>Coleoptera</taxon>
        <taxon>Polyphaga</taxon>
        <taxon>Elateriformia</taxon>
        <taxon>Elateroidea</taxon>
        <taxon>Elateridae</taxon>
        <taxon>Agrypninae</taxon>
        <taxon>Pyrophorini</taxon>
        <taxon>Ignelater</taxon>
    </lineage>
</organism>
<evidence type="ECO:0000256" key="3">
    <source>
        <dbReference type="ARBA" id="ARBA00022692"/>
    </source>
</evidence>
<evidence type="ECO:0000256" key="5">
    <source>
        <dbReference type="ARBA" id="ARBA00022989"/>
    </source>
</evidence>
<evidence type="ECO:0000313" key="9">
    <source>
        <dbReference type="EMBL" id="KAF2882550.1"/>
    </source>
</evidence>
<dbReference type="Gene3D" id="1.20.1250.20">
    <property type="entry name" value="MFS general substrate transporter like domains"/>
    <property type="match status" value="1"/>
</dbReference>
<comment type="subcellular location">
    <subcellularLocation>
        <location evidence="1">Membrane</location>
        <topology evidence="1">Multi-pass membrane protein</topology>
    </subcellularLocation>
</comment>
<evidence type="ECO:0000256" key="6">
    <source>
        <dbReference type="ARBA" id="ARBA00023136"/>
    </source>
</evidence>
<keyword evidence="3 7" id="KW-0812">Transmembrane</keyword>
<dbReference type="GO" id="GO:0006820">
    <property type="term" value="P:monoatomic anion transport"/>
    <property type="evidence" value="ECO:0007669"/>
    <property type="project" value="TreeGrafter"/>
</dbReference>
<feature type="domain" description="Major facilitator superfamily (MFS) profile" evidence="8">
    <location>
        <begin position="21"/>
        <end position="464"/>
    </location>
</feature>
<comment type="caution">
    <text evidence="9">The sequence shown here is derived from an EMBL/GenBank/DDBJ whole genome shotgun (WGS) entry which is preliminary data.</text>
</comment>
<dbReference type="GO" id="GO:0016020">
    <property type="term" value="C:membrane"/>
    <property type="evidence" value="ECO:0007669"/>
    <property type="project" value="UniProtKB-SubCell"/>
</dbReference>
<sequence>MSISSLVIQKCGVIIPIRIWVALLIFLGAFISYILRVNISVAAIKLTPGENFSITLDKHCVETLKVLSESPIYFPSTKHKPLQPVMVAFLFSIYNAGYLFSILISQLFADKWGATRVIGYSTLLASILTLITPLAYYLGVFVLFSVRFLIGFLSGFVFPLLHILILQWSPVTEKNFFVLTLYGASIGMILTYPMSAYILRKMSWNWIMYISGMLAIGWSVIWLLFVTDAVENHPCITDAEIAKIQYRRDLNQIPLRARRKIPWKDIARSSPVQALFVLLWGNTWNLCFYMDYMPMLLYYVLDYDLVMASMLTGVPILGRTLFSWVCAPFARYLFVKYRMYTGRIRKFFTIFSHIIPGIIQLAMINQICKKELITVNIILFLGFNGAIVSGGLANILDLTPHFAGSVYTIMQGLLCIAGIVMPFAVALTLWDHHRAKGWEIVLTINAIMYLFGGIIFLIFGSGSVQPFDGTAERLTYLNNMSLENVTDNMRSDPLLRGASEEM</sequence>
<keyword evidence="6 7" id="KW-0472">Membrane</keyword>
<evidence type="ECO:0000256" key="7">
    <source>
        <dbReference type="SAM" id="Phobius"/>
    </source>
</evidence>
<dbReference type="FunFam" id="1.20.1250.20:FF:000003">
    <property type="entry name" value="Solute carrier family 17 member 3"/>
    <property type="match status" value="1"/>
</dbReference>
<reference evidence="9" key="1">
    <citation type="submission" date="2019-08" db="EMBL/GenBank/DDBJ databases">
        <title>The genome of the North American firefly Photinus pyralis.</title>
        <authorList>
            <consortium name="Photinus pyralis genome working group"/>
            <person name="Fallon T.R."/>
            <person name="Sander Lower S.E."/>
            <person name="Weng J.-K."/>
        </authorList>
    </citation>
    <scope>NUCLEOTIDE SEQUENCE</scope>
    <source>
        <strain evidence="9">TRF0915ILg1</strain>
        <tissue evidence="9">Whole body</tissue>
    </source>
</reference>
<dbReference type="SUPFAM" id="SSF103473">
    <property type="entry name" value="MFS general substrate transporter"/>
    <property type="match status" value="1"/>
</dbReference>
<feature type="transmembrane region" description="Helical" evidence="7">
    <location>
        <begin position="12"/>
        <end position="35"/>
    </location>
</feature>
<name>A0A8K0CEZ4_IGNLU</name>
<keyword evidence="2" id="KW-0813">Transport</keyword>
<dbReference type="PROSITE" id="PS50850">
    <property type="entry name" value="MFS"/>
    <property type="match status" value="1"/>
</dbReference>
<dbReference type="EMBL" id="VTPC01090607">
    <property type="protein sequence ID" value="KAF2882550.1"/>
    <property type="molecule type" value="Genomic_DNA"/>
</dbReference>
<feature type="transmembrane region" description="Helical" evidence="7">
    <location>
        <begin position="373"/>
        <end position="396"/>
    </location>
</feature>
<proteinExistence type="predicted"/>
<dbReference type="InterPro" id="IPR020846">
    <property type="entry name" value="MFS_dom"/>
</dbReference>
<accession>A0A8K0CEZ4</accession>
<evidence type="ECO:0000256" key="4">
    <source>
        <dbReference type="ARBA" id="ARBA00022847"/>
    </source>
</evidence>
<feature type="transmembrane region" description="Helical" evidence="7">
    <location>
        <begin position="274"/>
        <end position="301"/>
    </location>
</feature>
<evidence type="ECO:0000259" key="8">
    <source>
        <dbReference type="PROSITE" id="PS50850"/>
    </source>
</evidence>